<feature type="domain" description="SbsA Ig-like" evidence="3">
    <location>
        <begin position="1385"/>
        <end position="1494"/>
    </location>
</feature>
<dbReference type="Proteomes" id="UP000199391">
    <property type="component" value="Unassembled WGS sequence"/>
</dbReference>
<dbReference type="InterPro" id="IPR013783">
    <property type="entry name" value="Ig-like_fold"/>
</dbReference>
<dbReference type="Pfam" id="PF19078">
    <property type="entry name" value="Big_12"/>
    <property type="match status" value="5"/>
</dbReference>
<proteinExistence type="predicted"/>
<feature type="domain" description="Bacterial Ig-like" evidence="4">
    <location>
        <begin position="1056"/>
        <end position="1151"/>
    </location>
</feature>
<evidence type="ECO:0000313" key="5">
    <source>
        <dbReference type="EMBL" id="SFU27142.1"/>
    </source>
</evidence>
<dbReference type="EMBL" id="FPBO01000001">
    <property type="protein sequence ID" value="SFU27142.1"/>
    <property type="molecule type" value="Genomic_DNA"/>
</dbReference>
<keyword evidence="1" id="KW-0732">Signal</keyword>
<dbReference type="InterPro" id="IPR036278">
    <property type="entry name" value="Sialidase_sf"/>
</dbReference>
<evidence type="ECO:0000313" key="6">
    <source>
        <dbReference type="Proteomes" id="UP000199391"/>
    </source>
</evidence>
<feature type="region of interest" description="Disordered" evidence="2">
    <location>
        <begin position="1264"/>
        <end position="1291"/>
    </location>
</feature>
<dbReference type="Gene3D" id="2.160.20.160">
    <property type="match status" value="1"/>
</dbReference>
<protein>
    <submittedName>
        <fullName evidence="5">Ig-like domain-containing protein</fullName>
    </submittedName>
</protein>
<evidence type="ECO:0000259" key="4">
    <source>
        <dbReference type="Pfam" id="PF19078"/>
    </source>
</evidence>
<dbReference type="STRING" id="1035707.SAMN05216552_100121"/>
<feature type="domain" description="SbsA Ig-like" evidence="3">
    <location>
        <begin position="23"/>
        <end position="129"/>
    </location>
</feature>
<dbReference type="InterPro" id="IPR032812">
    <property type="entry name" value="SbsA_Ig"/>
</dbReference>
<feature type="domain" description="Bacterial Ig-like" evidence="4">
    <location>
        <begin position="644"/>
        <end position="742"/>
    </location>
</feature>
<dbReference type="Pfam" id="PF13205">
    <property type="entry name" value="Big_5"/>
    <property type="match status" value="2"/>
</dbReference>
<dbReference type="PRINTS" id="PR00313">
    <property type="entry name" value="CABNDNGRPT"/>
</dbReference>
<organism evidence="5 6">
    <name type="scientific">Pseudoduganella namucuonensis</name>
    <dbReference type="NCBI Taxonomy" id="1035707"/>
    <lineage>
        <taxon>Bacteria</taxon>
        <taxon>Pseudomonadati</taxon>
        <taxon>Pseudomonadota</taxon>
        <taxon>Betaproteobacteria</taxon>
        <taxon>Burkholderiales</taxon>
        <taxon>Oxalobacteraceae</taxon>
        <taxon>Telluria group</taxon>
        <taxon>Pseudoduganella</taxon>
    </lineage>
</organism>
<dbReference type="InterPro" id="IPR044048">
    <property type="entry name" value="Big_12"/>
</dbReference>
<sequence length="2053" mass="202151">MSTSTPDLSMPTLASYTSGTIGTSGNIVLTFSEAMAAGSGNIVITDGATQTYMSGGLLRTRIVGATDTRTISITGPEVSINGNVVTIDLGSDLGAGRKYSVQMATGVLEDLAGNDFKGLTDSTRLSFTTSAAAAPSAAIDSAIGMTDTGALATDYITSATSQVFSGTFTGTLAGGEVVQVSLNGGATWQQAAVSGNSWSYANTISASGSVMARVINSAGVSSTAQSHDFVLDITPPVTPTIVLSNGSLTAGQTSIVTVTFAEKVSGLDAADFTVSGGTLGAFTTSDQGITWTATLTPTSGVANGSGSVTLSAGSITDIAGNTGPAAASSATAFSYDTAAAPSAVVDGVIAITESGSSDTDYITNATSQSFSGSYTGTLASGEFVGVSLDGGTTWNTATAADNAWSYAATISASGGVMARVSNDANLHSTAQSQVYTLDTAAPTAPTIALTDDSLTAGQTTTVTVTFAEKVTGLASADFTVSGGTLGTFSTADEGITWIATLTPTAGVVNGSGSVTLSASAVTDVAGNTGPAAASSATAFSYNTATAPTAAVGGAIAITESGSSNSDYITNATSQSFSGSYTGTLASGEFVEVSLDGGATWNTATAASNIWSYAATISASGSVMARVANAANLHSTAQSQAYTLDTTTPATPTIALGDSSLTAGQTTAVTVTFAEKVTGLANTDFTVTGGTLGEFSTADLGFTWTATLTPTAGVVNGSGSVTLSASAVTDSAGNTGPAAASSATTFSYDTATAPTAAVGSAIAITESGSSNSDYITNATSQSFSGSYTGTLAGGEFVEVSLDGGTTWNPATAASNAWSYAATISASGGVMARVANAANLHSTAQSQAYTLDTTAPATPTIALGAENLTIDETTTVTVTFAEKVTGLANTDFTVSGGTLGAFSTSDSGITWTATLTPTAGVANGLGSVALSASTVADIAGNTGPAAASSATTFNYHTAAAPTAAVGSVIAITESGSSNSDYITNATSQSFSGSYNATLNGSEFVEVSLDGGTSWNHATATSNTWSYATTISASGSVMARVGNAAGLYSTAQSQAYTLDTTVPATPTIVLTDDSLTAGQTTAVTVTFTEKVTGLANTDFSVSGGTLGEFNTADLGFTWTATLTPTAGVASGSGSVTLSASSVTDIAGNTGPANTSGGAEFSYNTATTPAAAVGSAIAITESGSSDTDYITNATSQSFSGSYTGTLTSGEFVEVSLDGGTTWNTATATSNIWSYAATISASGSVMARVGNAAGLYSTAQSQAYTLDTSAPGSMSSKTPALLTASDTGASTTDRVTSDATPTVTFSLPLAGGFAAGDIIDIIDTGKGDEVVGTYTLTSADLSGQGAISVTLDQLSSNAGDGDAHVLKLRAADAAGNTGTVSDSGLSITVDTTAPTLQSTSPTANATGVNLNSTITLTFDEEIYLHGSHTFSIQTASQVVQEISGESGGFTQSGNSIIITPPITLSAGTTYTVTINYGDLADYAGNIGYAQGSTLATFTTASIPSTPTLSFTDTANATGSGTGSDYITSNGLITVSGLTAANAEYTISEDDDWHALTIANGGATFTLEGGASYTGYPKVRQYDDPSNISEYASLEQALTVDTAAPSAYVSSYPSFFGLGGVVINALTGSLSAALGSGEFVEYTTDNGVNWTRVGTIDGSAWSLSGLQLAEGGAFGLRVSDTAGNIGGNGDLDISSGYTVYVGDGYGGTFNAATMPHLHAGYGNDTISTSGNAAGYLDGGGGADTVSITGAVSGAIDGGDGNDVIEVTGAVSGTVDGDDGDDGMTFSGTVSGEITGGTDNDTLVFNGAVSGAVSGGSGTDAITLMEAVSGTIDGGEGADNITVNGALSTAGTITGGDGADTIAFSGLVSGSANGGDGNDTLTFSTTVGGDVDGGNDNDTLTFSGSVAGDVTGGANDDTIVLNGAVSGTVRGGSGADTISLSSLPTGTVDGGSGTDTLVLSGTGLSIATAQLGELLSFENISMGSGNSMTLTPADVMAWSDTDTLKIDGNSTDTLYLEASAWSNHISLDLLGWVSYIHLSSGAVLHVYTHFGAGVDIEWDA</sequence>
<name>A0A1I7ETD2_9BURK</name>
<feature type="domain" description="Bacterial Ig-like" evidence="4">
    <location>
        <begin position="850"/>
        <end position="948"/>
    </location>
</feature>
<keyword evidence="6" id="KW-1185">Reference proteome</keyword>
<dbReference type="RefSeq" id="WP_093552161.1">
    <property type="nucleotide sequence ID" value="NZ_FPBO01000001.1"/>
</dbReference>
<gene>
    <name evidence="5" type="ORF">SAMN05216552_100121</name>
</gene>
<dbReference type="SUPFAM" id="SSF50939">
    <property type="entry name" value="Sialidases"/>
    <property type="match status" value="2"/>
</dbReference>
<evidence type="ECO:0000256" key="2">
    <source>
        <dbReference type="SAM" id="MobiDB-lite"/>
    </source>
</evidence>
<dbReference type="InterPro" id="IPR014755">
    <property type="entry name" value="Cu-Rt/internalin_Ig-like"/>
</dbReference>
<feature type="domain" description="Bacterial Ig-like" evidence="4">
    <location>
        <begin position="438"/>
        <end position="536"/>
    </location>
</feature>
<reference evidence="6" key="1">
    <citation type="submission" date="2016-10" db="EMBL/GenBank/DDBJ databases">
        <authorList>
            <person name="Varghese N."/>
            <person name="Submissions S."/>
        </authorList>
    </citation>
    <scope>NUCLEOTIDE SEQUENCE [LARGE SCALE GENOMIC DNA]</scope>
    <source>
        <strain evidence="6">CGMCC 1.11014</strain>
    </source>
</reference>
<feature type="domain" description="Bacterial Ig-like" evidence="4">
    <location>
        <begin position="238"/>
        <end position="330"/>
    </location>
</feature>
<dbReference type="Gene3D" id="2.60.40.10">
    <property type="entry name" value="Immunoglobulins"/>
    <property type="match status" value="7"/>
</dbReference>
<dbReference type="OrthoDB" id="6091599at2"/>
<evidence type="ECO:0000259" key="3">
    <source>
        <dbReference type="Pfam" id="PF13205"/>
    </source>
</evidence>
<dbReference type="Gene3D" id="2.60.40.1220">
    <property type="match status" value="6"/>
</dbReference>
<dbReference type="PANTHER" id="PTHR34677">
    <property type="match status" value="1"/>
</dbReference>
<dbReference type="PANTHER" id="PTHR34677:SF3">
    <property type="entry name" value="BACTERIAL IG-LIKE DOMAIN-CONTAINING PROTEIN"/>
    <property type="match status" value="1"/>
</dbReference>
<evidence type="ECO:0000256" key="1">
    <source>
        <dbReference type="ARBA" id="ARBA00022729"/>
    </source>
</evidence>
<accession>A0A1I7ETD2</accession>